<proteinExistence type="predicted"/>
<dbReference type="AlphaFoldDB" id="A0A0E9WSW9"/>
<accession>A0A0E9WSW9</accession>
<reference evidence="1" key="2">
    <citation type="journal article" date="2015" name="Fish Shellfish Immunol.">
        <title>Early steps in the European eel (Anguilla anguilla)-Vibrio vulnificus interaction in the gills: Role of the RtxA13 toxin.</title>
        <authorList>
            <person name="Callol A."/>
            <person name="Pajuelo D."/>
            <person name="Ebbesson L."/>
            <person name="Teles M."/>
            <person name="MacKenzie S."/>
            <person name="Amaro C."/>
        </authorList>
    </citation>
    <scope>NUCLEOTIDE SEQUENCE</scope>
</reference>
<name>A0A0E9WSW9_ANGAN</name>
<reference evidence="1" key="1">
    <citation type="submission" date="2014-11" db="EMBL/GenBank/DDBJ databases">
        <authorList>
            <person name="Amaro Gonzalez C."/>
        </authorList>
    </citation>
    <scope>NUCLEOTIDE SEQUENCE</scope>
</reference>
<sequence length="96" mass="10660">MRLVHHMAVGSLQPDIYTGFYPSCALGPRTRTESGDPAVLLVYLFSFPPHHSSDSITAKECTLPSCNSLVLGGKRNWLERNLRLLCVSLTKHFCLS</sequence>
<evidence type="ECO:0000313" key="1">
    <source>
        <dbReference type="EMBL" id="JAH92645.1"/>
    </source>
</evidence>
<organism evidence="1">
    <name type="scientific">Anguilla anguilla</name>
    <name type="common">European freshwater eel</name>
    <name type="synonym">Muraena anguilla</name>
    <dbReference type="NCBI Taxonomy" id="7936"/>
    <lineage>
        <taxon>Eukaryota</taxon>
        <taxon>Metazoa</taxon>
        <taxon>Chordata</taxon>
        <taxon>Craniata</taxon>
        <taxon>Vertebrata</taxon>
        <taxon>Euteleostomi</taxon>
        <taxon>Actinopterygii</taxon>
        <taxon>Neopterygii</taxon>
        <taxon>Teleostei</taxon>
        <taxon>Anguilliformes</taxon>
        <taxon>Anguillidae</taxon>
        <taxon>Anguilla</taxon>
    </lineage>
</organism>
<dbReference type="EMBL" id="GBXM01015932">
    <property type="protein sequence ID" value="JAH92645.1"/>
    <property type="molecule type" value="Transcribed_RNA"/>
</dbReference>
<protein>
    <submittedName>
        <fullName evidence="1">Uncharacterized protein</fullName>
    </submittedName>
</protein>